<evidence type="ECO:0000256" key="12">
    <source>
        <dbReference type="ARBA" id="ARBA00023204"/>
    </source>
</evidence>
<evidence type="ECO:0000256" key="2">
    <source>
        <dbReference type="ARBA" id="ARBA00007025"/>
    </source>
</evidence>
<dbReference type="GO" id="GO:0016887">
    <property type="term" value="F:ATP hydrolysis activity"/>
    <property type="evidence" value="ECO:0007669"/>
    <property type="project" value="TreeGrafter"/>
</dbReference>
<evidence type="ECO:0000256" key="13">
    <source>
        <dbReference type="ARBA" id="ARBA00023242"/>
    </source>
</evidence>
<gene>
    <name evidence="20" type="ORF">VNE69_03230</name>
</gene>
<dbReference type="FunFam" id="3.40.50.10810:FF:000051">
    <property type="entry name" value="Helicase SWR1"/>
    <property type="match status" value="1"/>
</dbReference>
<evidence type="ECO:0000313" key="20">
    <source>
        <dbReference type="EMBL" id="WUR03018.1"/>
    </source>
</evidence>
<evidence type="ECO:0000256" key="8">
    <source>
        <dbReference type="ARBA" id="ARBA00023015"/>
    </source>
</evidence>
<feature type="domain" description="DBINO" evidence="19">
    <location>
        <begin position="70"/>
        <end position="195"/>
    </location>
</feature>
<dbReference type="Gene3D" id="3.40.50.300">
    <property type="entry name" value="P-loop containing nucleotide triphosphate hydrolases"/>
    <property type="match status" value="1"/>
</dbReference>
<dbReference type="InterPro" id="IPR027417">
    <property type="entry name" value="P-loop_NTPase"/>
</dbReference>
<dbReference type="InterPro" id="IPR049730">
    <property type="entry name" value="SNF2/RAD54-like_C"/>
</dbReference>
<dbReference type="InterPro" id="IPR038718">
    <property type="entry name" value="SNF2-like_sf"/>
</dbReference>
<comment type="catalytic activity">
    <reaction evidence="15">
        <text>ATP + H2O = ADP + phosphate + H(+)</text>
        <dbReference type="Rhea" id="RHEA:13065"/>
        <dbReference type="ChEBI" id="CHEBI:15377"/>
        <dbReference type="ChEBI" id="CHEBI:15378"/>
        <dbReference type="ChEBI" id="CHEBI:30616"/>
        <dbReference type="ChEBI" id="CHEBI:43474"/>
        <dbReference type="ChEBI" id="CHEBI:456216"/>
    </reaction>
</comment>
<dbReference type="Proteomes" id="UP001334084">
    <property type="component" value="Chromosome 3"/>
</dbReference>
<dbReference type="GO" id="GO:0031011">
    <property type="term" value="C:Ino80 complex"/>
    <property type="evidence" value="ECO:0007669"/>
    <property type="project" value="UniProtKB-UniRule"/>
</dbReference>
<organism evidence="20 21">
    <name type="scientific">Vairimorpha necatrix</name>
    <dbReference type="NCBI Taxonomy" id="6039"/>
    <lineage>
        <taxon>Eukaryota</taxon>
        <taxon>Fungi</taxon>
        <taxon>Fungi incertae sedis</taxon>
        <taxon>Microsporidia</taxon>
        <taxon>Nosematidae</taxon>
        <taxon>Vairimorpha</taxon>
    </lineage>
</organism>
<dbReference type="Gene3D" id="3.40.50.10810">
    <property type="entry name" value="Tandem AAA-ATPase domain"/>
    <property type="match status" value="1"/>
</dbReference>
<dbReference type="PROSITE" id="PS51194">
    <property type="entry name" value="HELICASE_CTER"/>
    <property type="match status" value="1"/>
</dbReference>
<dbReference type="Pfam" id="PF13892">
    <property type="entry name" value="DBINO"/>
    <property type="match status" value="1"/>
</dbReference>
<evidence type="ECO:0000256" key="9">
    <source>
        <dbReference type="ARBA" id="ARBA00023125"/>
    </source>
</evidence>
<name>A0AAX4JAN1_9MICR</name>
<comment type="domain">
    <text evidence="15">The DBINO region is involved in binding to DNA.</text>
</comment>
<evidence type="ECO:0000259" key="18">
    <source>
        <dbReference type="PROSITE" id="PS51194"/>
    </source>
</evidence>
<protein>
    <recommendedName>
        <fullName evidence="3 15">Chromatin-remodeling ATPase INO80</fullName>
        <ecNumber evidence="15">3.6.4.-</ecNumber>
    </recommendedName>
</protein>
<evidence type="ECO:0000256" key="7">
    <source>
        <dbReference type="ARBA" id="ARBA00022840"/>
    </source>
</evidence>
<comment type="subcellular location">
    <subcellularLocation>
        <location evidence="1 15">Nucleus</location>
    </subcellularLocation>
</comment>
<evidence type="ECO:0000259" key="19">
    <source>
        <dbReference type="PROSITE" id="PS51413"/>
    </source>
</evidence>
<dbReference type="SMART" id="SM00490">
    <property type="entry name" value="HELICc"/>
    <property type="match status" value="1"/>
</dbReference>
<evidence type="ECO:0000256" key="10">
    <source>
        <dbReference type="ARBA" id="ARBA00023159"/>
    </source>
</evidence>
<dbReference type="KEGG" id="vnx:VNE69_03230"/>
<keyword evidence="9 15" id="KW-0238">DNA-binding</keyword>
<feature type="domain" description="Helicase ATP-binding" evidence="17">
    <location>
        <begin position="265"/>
        <end position="427"/>
    </location>
</feature>
<dbReference type="GO" id="GO:0005524">
    <property type="term" value="F:ATP binding"/>
    <property type="evidence" value="ECO:0007669"/>
    <property type="project" value="UniProtKB-UniRule"/>
</dbReference>
<proteinExistence type="inferred from homology"/>
<sequence length="865" mass="101343">MRDEDLKKIYAAYKSCNIDVPYTKINNLISKSHTIMDTIDANYFNIKRIPNLKTEMKNILKNINNKSKKTRSWGEEYKLGLEQIQNVQSLMKKRTYDIKINQKRISFVVVNQYRKFLSRQFPNSKMRRISKEINMSGKKFDKERRDINKKMEKAAQEKRKQIEENKEVMRQKRKFEYLLTQTELFSQFMLGKKKLDSFEKKDDEDAELSELNKKFQMAASQIKANIEEKKDSQPEINEEKGKLKQPKMLQCELKGYQITGFNWLARLYNQGINGILADDMGLGKTVQSISLLAYLAETEDIWGPFLVVTPVSTLHNWEQELKKFVPNFKVLNYWGTGPYRAQARHEIKKANVVLTSYQIAVADFKILRKTVWKYMILDEAQAIKSSASKRWTTLLEFKTKSRLLLTGTPVQNTMRELWALLHFIMPSLFDSLAEFTEWFSKGIEESAEKKKAVDKVQLEKLHAILKPFMLRRLKSDVKTELGEKTELEIYCDLSVRQKIYYQSIIDACKSFEMENVVMQLRKVCNHPDIFEKLETTTKLSMLRYDEEGKTVESGRSKLSFKVPCFMANEFNEDLERKNFIKKIIKNKLERRTQDYEVKIIEGSKLNGEWINNSKEDKCIFDLTIKDLVNNPKNEVIGNFFHRKFKQKVEKDIFDLQMIPVFTKKILSQTPHVFTNDGDYVKLNNENINFTIKNVVDVPPLNTFIIDSGKLSCLDKLLTKLKQEDHRVLVYFQMTKMMDLVEDYCVKKEYTYCRLDGSSKIAVRRDTVNDWQTGDKFIFLLSTRAGGLGINLTAADTVIFYDSDWNPTVDQQAMDRAYRIGQTKDVTVYRLITRNTIEERVIEKATNKGNLQKMVIKGKIFEGLEF</sequence>
<evidence type="ECO:0000259" key="17">
    <source>
        <dbReference type="PROSITE" id="PS51192"/>
    </source>
</evidence>
<evidence type="ECO:0000256" key="1">
    <source>
        <dbReference type="ARBA" id="ARBA00004123"/>
    </source>
</evidence>
<reference evidence="20" key="1">
    <citation type="journal article" date="2024" name="BMC Genomics">
        <title>Functional annotation of a divergent genome using sequence and structure-based similarity.</title>
        <authorList>
            <person name="Svedberg D."/>
            <person name="Winiger R.R."/>
            <person name="Berg A."/>
            <person name="Sharma H."/>
            <person name="Tellgren-Roth C."/>
            <person name="Debrunner-Vossbrinck B.A."/>
            <person name="Vossbrinck C.R."/>
            <person name="Barandun J."/>
        </authorList>
    </citation>
    <scope>NUCLEOTIDE SEQUENCE</scope>
    <source>
        <strain evidence="20">Illinois isolate</strain>
    </source>
</reference>
<feature type="coiled-coil region" evidence="16">
    <location>
        <begin position="140"/>
        <end position="172"/>
    </location>
</feature>
<keyword evidence="8" id="KW-0805">Transcription regulation</keyword>
<evidence type="ECO:0000256" key="14">
    <source>
        <dbReference type="ARBA" id="ARBA00037570"/>
    </source>
</evidence>
<dbReference type="PANTHER" id="PTHR45685:SF2">
    <property type="entry name" value="CHROMATIN-REMODELING ATPASE INO80"/>
    <property type="match status" value="1"/>
</dbReference>
<keyword evidence="11" id="KW-0804">Transcription</keyword>
<dbReference type="EMBL" id="CP142728">
    <property type="protein sequence ID" value="WUR03018.1"/>
    <property type="molecule type" value="Genomic_DNA"/>
</dbReference>
<evidence type="ECO:0000313" key="21">
    <source>
        <dbReference type="Proteomes" id="UP001334084"/>
    </source>
</evidence>
<dbReference type="InterPro" id="IPR014001">
    <property type="entry name" value="Helicase_ATP-bd"/>
</dbReference>
<dbReference type="InterPro" id="IPR000330">
    <property type="entry name" value="SNF2_N"/>
</dbReference>
<dbReference type="RefSeq" id="XP_065329163.1">
    <property type="nucleotide sequence ID" value="XM_065473091.1"/>
</dbReference>
<keyword evidence="21" id="KW-1185">Reference proteome</keyword>
<evidence type="ECO:0000256" key="6">
    <source>
        <dbReference type="ARBA" id="ARBA00022801"/>
    </source>
</evidence>
<dbReference type="PANTHER" id="PTHR45685">
    <property type="entry name" value="HELICASE SRCAP-RELATED"/>
    <property type="match status" value="1"/>
</dbReference>
<comment type="subunit">
    <text evidence="15">Component of the INO80 chromatin-remodeling complex.</text>
</comment>
<dbReference type="GO" id="GO:0042393">
    <property type="term" value="F:histone binding"/>
    <property type="evidence" value="ECO:0007669"/>
    <property type="project" value="TreeGrafter"/>
</dbReference>
<dbReference type="InterPro" id="IPR020838">
    <property type="entry name" value="DBINO"/>
</dbReference>
<dbReference type="GO" id="GO:0006281">
    <property type="term" value="P:DNA repair"/>
    <property type="evidence" value="ECO:0007669"/>
    <property type="project" value="UniProtKB-UniRule"/>
</dbReference>
<evidence type="ECO:0000256" key="11">
    <source>
        <dbReference type="ARBA" id="ARBA00023163"/>
    </source>
</evidence>
<feature type="domain" description="Helicase C-terminal" evidence="18">
    <location>
        <begin position="712"/>
        <end position="865"/>
    </location>
</feature>
<evidence type="ECO:0000256" key="15">
    <source>
        <dbReference type="RuleBase" id="RU368001"/>
    </source>
</evidence>
<dbReference type="EC" id="3.6.4.-" evidence="15"/>
<keyword evidence="7 15" id="KW-0067">ATP-binding</keyword>
<accession>A0AAX4JAN1</accession>
<dbReference type="SUPFAM" id="SSF52540">
    <property type="entry name" value="P-loop containing nucleoside triphosphate hydrolases"/>
    <property type="match status" value="2"/>
</dbReference>
<evidence type="ECO:0000256" key="4">
    <source>
        <dbReference type="ARBA" id="ARBA00022741"/>
    </source>
</evidence>
<keyword evidence="4" id="KW-0547">Nucleotide-binding</keyword>
<comment type="function">
    <text evidence="14">Catalytic component of the SWR1 complex which mediates the ATP-dependent exchange of histone H2A for the H2A variant HZT1 leading to transcriptional regulation of selected genes by chromatin remodeling.</text>
</comment>
<keyword evidence="10" id="KW-0010">Activator</keyword>
<dbReference type="Pfam" id="PF00271">
    <property type="entry name" value="Helicase_C"/>
    <property type="match status" value="1"/>
</dbReference>
<evidence type="ECO:0000256" key="3">
    <source>
        <dbReference type="ARBA" id="ARBA00019805"/>
    </source>
</evidence>
<keyword evidence="16" id="KW-0175">Coiled coil</keyword>
<keyword evidence="13" id="KW-0539">Nucleus</keyword>
<comment type="function">
    <text evidence="15">ATPase component of the INO80 complex which remodels chromatin by shifting nucleosomes and is involved in DNA repair.</text>
</comment>
<dbReference type="GO" id="GO:0003677">
    <property type="term" value="F:DNA binding"/>
    <property type="evidence" value="ECO:0007669"/>
    <property type="project" value="UniProtKB-UniRule"/>
</dbReference>
<keyword evidence="5 15" id="KW-0227">DNA damage</keyword>
<dbReference type="Pfam" id="PF00176">
    <property type="entry name" value="SNF2-rel_dom"/>
    <property type="match status" value="1"/>
</dbReference>
<evidence type="ECO:0000256" key="5">
    <source>
        <dbReference type="ARBA" id="ARBA00022763"/>
    </source>
</evidence>
<dbReference type="PROSITE" id="PS51413">
    <property type="entry name" value="DBINO"/>
    <property type="match status" value="1"/>
</dbReference>
<dbReference type="SMART" id="SM00487">
    <property type="entry name" value="DEXDc"/>
    <property type="match status" value="1"/>
</dbReference>
<dbReference type="GeneID" id="90540826"/>
<dbReference type="PROSITE" id="PS51192">
    <property type="entry name" value="HELICASE_ATP_BIND_1"/>
    <property type="match status" value="1"/>
</dbReference>
<dbReference type="InterPro" id="IPR001650">
    <property type="entry name" value="Helicase_C-like"/>
</dbReference>
<comment type="similarity">
    <text evidence="2 15">Belongs to the SNF2/RAD54 helicase family.</text>
</comment>
<dbReference type="AlphaFoldDB" id="A0AAX4JAN1"/>
<dbReference type="CDD" id="cd18793">
    <property type="entry name" value="SF2_C_SNF"/>
    <property type="match status" value="1"/>
</dbReference>
<dbReference type="InterPro" id="IPR050520">
    <property type="entry name" value="INO80/SWR1_helicase"/>
</dbReference>
<evidence type="ECO:0000256" key="16">
    <source>
        <dbReference type="SAM" id="Coils"/>
    </source>
</evidence>
<keyword evidence="12 15" id="KW-0234">DNA repair</keyword>
<dbReference type="GO" id="GO:0006338">
    <property type="term" value="P:chromatin remodeling"/>
    <property type="evidence" value="ECO:0007669"/>
    <property type="project" value="UniProtKB-UniRule"/>
</dbReference>
<keyword evidence="6 15" id="KW-0378">Hydrolase</keyword>